<comment type="caution">
    <text evidence="1">The sequence shown here is derived from an EMBL/GenBank/DDBJ whole genome shotgun (WGS) entry which is preliminary data.</text>
</comment>
<dbReference type="InterPro" id="IPR002736">
    <property type="entry name" value="CitG"/>
</dbReference>
<evidence type="ECO:0000313" key="2">
    <source>
        <dbReference type="Proteomes" id="UP000451471"/>
    </source>
</evidence>
<dbReference type="EMBL" id="WSZK01000030">
    <property type="protein sequence ID" value="MWG36013.1"/>
    <property type="molecule type" value="Genomic_DNA"/>
</dbReference>
<accession>A0A6B0GTS3</accession>
<reference evidence="1 2" key="1">
    <citation type="submission" date="2019-12" db="EMBL/GenBank/DDBJ databases">
        <title>Halocatena pleomorpha gen. nov. sp. nov., an extremely halophilic archaeon of family Halobacteriaceae isolated from saltpan soil.</title>
        <authorList>
            <person name="Pal Y."/>
            <person name="Verma A."/>
            <person name="Krishnamurthi S."/>
            <person name="Kumar P."/>
        </authorList>
    </citation>
    <scope>NUCLEOTIDE SEQUENCE [LARGE SCALE GENOMIC DNA]</scope>
    <source>
        <strain evidence="1 2">JCM 16495</strain>
    </source>
</reference>
<dbReference type="GO" id="GO:0005524">
    <property type="term" value="F:ATP binding"/>
    <property type="evidence" value="ECO:0007669"/>
    <property type="project" value="InterPro"/>
</dbReference>
<sequence>MSDDRSDGPPRRDVVQNAELALLLEVAGTPKPGNVDRHRDHADLHFDHFLAGAVGATPGLRLAAGDGPLGEAFERAVGGMSRQRGGNSQFGALLALCPLVRAASRDALTREGVRAAVAETTVEDTCSFYRAFDHVGVAVDDPPEGMSDLDVRQGSGAIPAVRERDLTLADLMAESAPGDGIAAEWTDGYPRTLRAAERIEADDGPVSERGARAFLHLLAERIDQFVATTSDAASAREATDRAQAVLDDEEDAEALAEEFVERGINPGTTADLTAAALFVALERGVEV</sequence>
<proteinExistence type="predicted"/>
<dbReference type="OrthoDB" id="85890at2157"/>
<dbReference type="GO" id="GO:0046917">
    <property type="term" value="F:triphosphoribosyl-dephospho-CoA synthase activity"/>
    <property type="evidence" value="ECO:0007669"/>
    <property type="project" value="InterPro"/>
</dbReference>
<protein>
    <submittedName>
        <fullName evidence="1">Triphosphoribosyl-dephospho-CoA synthase</fullName>
    </submittedName>
</protein>
<keyword evidence="2" id="KW-1185">Reference proteome</keyword>
<dbReference type="AlphaFoldDB" id="A0A6B0GTS3"/>
<name>A0A6B0GTS3_9EURY</name>
<dbReference type="Gene3D" id="1.10.4200.10">
    <property type="entry name" value="Triphosphoribosyl-dephospho-CoA protein"/>
    <property type="match status" value="1"/>
</dbReference>
<dbReference type="Proteomes" id="UP000451471">
    <property type="component" value="Unassembled WGS sequence"/>
</dbReference>
<dbReference type="Pfam" id="PF01874">
    <property type="entry name" value="CitG"/>
    <property type="match status" value="1"/>
</dbReference>
<evidence type="ECO:0000313" key="1">
    <source>
        <dbReference type="EMBL" id="MWG36013.1"/>
    </source>
</evidence>
<organism evidence="1 2">
    <name type="scientific">Halomarina oriensis</name>
    <dbReference type="NCBI Taxonomy" id="671145"/>
    <lineage>
        <taxon>Archaea</taxon>
        <taxon>Methanobacteriati</taxon>
        <taxon>Methanobacteriota</taxon>
        <taxon>Stenosarchaea group</taxon>
        <taxon>Halobacteria</taxon>
        <taxon>Halobacteriales</taxon>
        <taxon>Natronomonadaceae</taxon>
        <taxon>Halomarina</taxon>
    </lineage>
</organism>
<dbReference type="RefSeq" id="WP_158205681.1">
    <property type="nucleotide sequence ID" value="NZ_WSZK01000030.1"/>
</dbReference>
<dbReference type="PANTHER" id="PTHR42280">
    <property type="entry name" value="CITG FAMILY PROTEIN"/>
    <property type="match status" value="1"/>
</dbReference>
<dbReference type="PANTHER" id="PTHR42280:SF1">
    <property type="entry name" value="CITG FAMILY PROTEIN"/>
    <property type="match status" value="1"/>
</dbReference>
<gene>
    <name evidence="1" type="ORF">GQS65_16215</name>
</gene>